<protein>
    <recommendedName>
        <fullName evidence="8">Zn(2)-C6 fungal-type domain-containing protein</fullName>
    </recommendedName>
</protein>
<name>A0AAD6MRG8_9EURO</name>
<dbReference type="PANTHER" id="PTHR47338:SF11">
    <property type="entry name" value="ZN(II)2CYS6 TRANSCRIPTION FACTOR (EUROFUNG)"/>
    <property type="match status" value="1"/>
</dbReference>
<feature type="compositionally biased region" description="Basic and acidic residues" evidence="7">
    <location>
        <begin position="56"/>
        <end position="65"/>
    </location>
</feature>
<reference evidence="9" key="2">
    <citation type="submission" date="2023-01" db="EMBL/GenBank/DDBJ databases">
        <authorList>
            <person name="Petersen C."/>
        </authorList>
    </citation>
    <scope>NUCLEOTIDE SEQUENCE</scope>
    <source>
        <strain evidence="9">IBT 17514</strain>
    </source>
</reference>
<dbReference type="Proteomes" id="UP001215712">
    <property type="component" value="Unassembled WGS sequence"/>
</dbReference>
<feature type="compositionally biased region" description="Polar residues" evidence="7">
    <location>
        <begin position="66"/>
        <end position="82"/>
    </location>
</feature>
<evidence type="ECO:0000256" key="4">
    <source>
        <dbReference type="ARBA" id="ARBA00023125"/>
    </source>
</evidence>
<feature type="domain" description="Zn(2)-C6 fungal-type" evidence="8">
    <location>
        <begin position="276"/>
        <end position="306"/>
    </location>
</feature>
<dbReference type="Gene3D" id="4.10.240.10">
    <property type="entry name" value="Zn(2)-C6 fungal-type DNA-binding domain"/>
    <property type="match status" value="1"/>
</dbReference>
<dbReference type="InterPro" id="IPR001138">
    <property type="entry name" value="Zn2Cys6_DnaBD"/>
</dbReference>
<dbReference type="GO" id="GO:0000981">
    <property type="term" value="F:DNA-binding transcription factor activity, RNA polymerase II-specific"/>
    <property type="evidence" value="ECO:0007669"/>
    <property type="project" value="InterPro"/>
</dbReference>
<evidence type="ECO:0000256" key="6">
    <source>
        <dbReference type="ARBA" id="ARBA00023242"/>
    </source>
</evidence>
<evidence type="ECO:0000259" key="8">
    <source>
        <dbReference type="PROSITE" id="PS50048"/>
    </source>
</evidence>
<feature type="region of interest" description="Disordered" evidence="7">
    <location>
        <begin position="128"/>
        <end position="167"/>
    </location>
</feature>
<evidence type="ECO:0000256" key="1">
    <source>
        <dbReference type="ARBA" id="ARBA00004123"/>
    </source>
</evidence>
<evidence type="ECO:0000313" key="9">
    <source>
        <dbReference type="EMBL" id="KAJ5708906.1"/>
    </source>
</evidence>
<gene>
    <name evidence="9" type="ORF">N7493_010240</name>
</gene>
<dbReference type="GO" id="GO:0008270">
    <property type="term" value="F:zinc ion binding"/>
    <property type="evidence" value="ECO:0007669"/>
    <property type="project" value="InterPro"/>
</dbReference>
<feature type="compositionally biased region" description="Pro residues" evidence="7">
    <location>
        <begin position="96"/>
        <end position="106"/>
    </location>
</feature>
<keyword evidence="4" id="KW-0238">DNA-binding</keyword>
<dbReference type="CDD" id="cd12148">
    <property type="entry name" value="fungal_TF_MHR"/>
    <property type="match status" value="1"/>
</dbReference>
<dbReference type="GO" id="GO:0006351">
    <property type="term" value="P:DNA-templated transcription"/>
    <property type="evidence" value="ECO:0007669"/>
    <property type="project" value="InterPro"/>
</dbReference>
<evidence type="ECO:0000313" key="10">
    <source>
        <dbReference type="Proteomes" id="UP001215712"/>
    </source>
</evidence>
<proteinExistence type="predicted"/>
<dbReference type="Pfam" id="PF00172">
    <property type="entry name" value="Zn_clus"/>
    <property type="match status" value="1"/>
</dbReference>
<dbReference type="PROSITE" id="PS50048">
    <property type="entry name" value="ZN2_CY6_FUNGAL_2"/>
    <property type="match status" value="1"/>
</dbReference>
<keyword evidence="3" id="KW-0805">Transcription regulation</keyword>
<dbReference type="InterPro" id="IPR036864">
    <property type="entry name" value="Zn2-C6_fun-type_DNA-bd_sf"/>
</dbReference>
<feature type="compositionally biased region" description="Polar residues" evidence="7">
    <location>
        <begin position="313"/>
        <end position="326"/>
    </location>
</feature>
<evidence type="ECO:0000256" key="5">
    <source>
        <dbReference type="ARBA" id="ARBA00023163"/>
    </source>
</evidence>
<dbReference type="SMART" id="SM00066">
    <property type="entry name" value="GAL4"/>
    <property type="match status" value="1"/>
</dbReference>
<dbReference type="CDD" id="cd00067">
    <property type="entry name" value="GAL4"/>
    <property type="match status" value="1"/>
</dbReference>
<feature type="compositionally biased region" description="Polar residues" evidence="7">
    <location>
        <begin position="345"/>
        <end position="369"/>
    </location>
</feature>
<keyword evidence="2" id="KW-0479">Metal-binding</keyword>
<dbReference type="EMBL" id="JAQJAN010000019">
    <property type="protein sequence ID" value="KAJ5708906.1"/>
    <property type="molecule type" value="Genomic_DNA"/>
</dbReference>
<dbReference type="PANTHER" id="PTHR47338">
    <property type="entry name" value="ZN(II)2CYS6 TRANSCRIPTION FACTOR (EUROFUNG)-RELATED"/>
    <property type="match status" value="1"/>
</dbReference>
<reference evidence="9" key="1">
    <citation type="journal article" date="2023" name="IMA Fungus">
        <title>Comparative genomic study of the Penicillium genus elucidates a diverse pangenome and 15 lateral gene transfer events.</title>
        <authorList>
            <person name="Petersen C."/>
            <person name="Sorensen T."/>
            <person name="Nielsen M.R."/>
            <person name="Sondergaard T.E."/>
            <person name="Sorensen J.L."/>
            <person name="Fitzpatrick D.A."/>
            <person name="Frisvad J.C."/>
            <person name="Nielsen K.L."/>
        </authorList>
    </citation>
    <scope>NUCLEOTIDE SEQUENCE</scope>
    <source>
        <strain evidence="9">IBT 17514</strain>
    </source>
</reference>
<evidence type="ECO:0000256" key="2">
    <source>
        <dbReference type="ARBA" id="ARBA00022723"/>
    </source>
</evidence>
<keyword evidence="6" id="KW-0539">Nucleus</keyword>
<dbReference type="InterPro" id="IPR007219">
    <property type="entry name" value="XnlR_reg_dom"/>
</dbReference>
<comment type="caution">
    <text evidence="9">The sequence shown here is derived from an EMBL/GenBank/DDBJ whole genome shotgun (WGS) entry which is preliminary data.</text>
</comment>
<comment type="subcellular location">
    <subcellularLocation>
        <location evidence="1">Nucleus</location>
    </subcellularLocation>
</comment>
<feature type="region of interest" description="Disordered" evidence="7">
    <location>
        <begin position="307"/>
        <end position="376"/>
    </location>
</feature>
<dbReference type="InterPro" id="IPR050815">
    <property type="entry name" value="TF_fung"/>
</dbReference>
<dbReference type="AlphaFoldDB" id="A0AAD6MRG8"/>
<dbReference type="SUPFAM" id="SSF57701">
    <property type="entry name" value="Zn2/Cys6 DNA-binding domain"/>
    <property type="match status" value="1"/>
</dbReference>
<dbReference type="GO" id="GO:0005634">
    <property type="term" value="C:nucleus"/>
    <property type="evidence" value="ECO:0007669"/>
    <property type="project" value="UniProtKB-SubCell"/>
</dbReference>
<feature type="region of interest" description="Disordered" evidence="7">
    <location>
        <begin position="1"/>
        <end position="110"/>
    </location>
</feature>
<evidence type="ECO:0000256" key="3">
    <source>
        <dbReference type="ARBA" id="ARBA00023015"/>
    </source>
</evidence>
<accession>A0AAD6MRG8</accession>
<sequence>MSGPFGRMLSANDSPAPEHTPERPANKSESGGDPYKLPPPRAANLQFGTDALLRQRQGESAESGKDSTSVEPSPQPQRNEQLPSLRHLLTPDADPTSPPTYHPPFAAPAAGIDHREYSYPFRRHEQHNFPQSQFSPIPGQDRAKGRSESFPQPQMGTLPPLSQMASHSPRDMKHHLATRSDPLASSFQHSQINYPRTLYHEPSLGVGDASSPENANRTKGQSVLPHVIDERYVEGEGICYVYADGTHVPKLIDGVPVNANWGVTKAGKPRKRLAQACLTCREKKIKCHPNLPKCDQCQKSGRECRFESAPRGTRSSLRGSHSTGPLSNYDMREGLSPSPHVPSDASPSLYNMPQASTSATSLPGTSGHSPGSEGQPISAAMVENRSDFMLDAERTHGSSYMYRDPRSAGSGEDAATRLADQFENSRPEYSDIFGDIEEKNADDPLAGSWSVDPYGYDAEITLHYLESYLTSVNDGLYHIFPHARFILWVKSCHTKSAEDRMVVYAMMALGAIFSDRPDKIAALKQYARVARFAIRKSQHTLTLQLAQSHLIMSLLYYATGSLVGFWDSIGAAGRAVGGLRYNVESGGVIVDQNQACDYGLHPQALIECRRRTYWVAFILDRVSSFFSASSTFIPPESALIRLPCREELYEAQQYATAPYFQPFLNQNSGADDDRFSLSSMAFLIQIMALWGDVSLNVFRLAHTPADSYARLAEEFHSIITVRTEEWMKRLPEELTFSLINLERAIYSRKADTFISIHMLYHATLMKVYRYARYSNLRSDILVQYIHRARYHAVGTLRAIMGSMPYLDIVQTSRFGNDIPGINGTLLSPFLGYLILSAVDVLSAAGLIEELPDCVPLLRGALKVVKVLGRHWDSSMSLANLMQRRLDVLTDFLNDRLRTQDKTGFILVGPSLESKVHANASASHPPGPLEEDLFFGLMPKEMLLNGMRVDDIAIAEQRIIWLKDT</sequence>
<dbReference type="PROSITE" id="PS00463">
    <property type="entry name" value="ZN2_CY6_FUNGAL_1"/>
    <property type="match status" value="1"/>
</dbReference>
<evidence type="ECO:0000256" key="7">
    <source>
        <dbReference type="SAM" id="MobiDB-lite"/>
    </source>
</evidence>
<dbReference type="GO" id="GO:0003677">
    <property type="term" value="F:DNA binding"/>
    <property type="evidence" value="ECO:0007669"/>
    <property type="project" value="UniProtKB-KW"/>
</dbReference>
<keyword evidence="5" id="KW-0804">Transcription</keyword>
<organism evidence="9 10">
    <name type="scientific">Penicillium malachiteum</name>
    <dbReference type="NCBI Taxonomy" id="1324776"/>
    <lineage>
        <taxon>Eukaryota</taxon>
        <taxon>Fungi</taxon>
        <taxon>Dikarya</taxon>
        <taxon>Ascomycota</taxon>
        <taxon>Pezizomycotina</taxon>
        <taxon>Eurotiomycetes</taxon>
        <taxon>Eurotiomycetidae</taxon>
        <taxon>Eurotiales</taxon>
        <taxon>Aspergillaceae</taxon>
        <taxon>Penicillium</taxon>
    </lineage>
</organism>
<dbReference type="Pfam" id="PF04082">
    <property type="entry name" value="Fungal_trans"/>
    <property type="match status" value="1"/>
</dbReference>
<keyword evidence="10" id="KW-1185">Reference proteome</keyword>